<dbReference type="PANTHER" id="PTHR31170:SF17">
    <property type="match status" value="1"/>
</dbReference>
<gene>
    <name evidence="1" type="ORF">Dsin_019204</name>
</gene>
<accession>A0AAE0A847</accession>
<dbReference type="AlphaFoldDB" id="A0AAE0A847"/>
<keyword evidence="2" id="KW-1185">Reference proteome</keyword>
<dbReference type="EMBL" id="JANJYJ010000006">
    <property type="protein sequence ID" value="KAK3205158.1"/>
    <property type="molecule type" value="Genomic_DNA"/>
</dbReference>
<dbReference type="Pfam" id="PF03140">
    <property type="entry name" value="DUF247"/>
    <property type="match status" value="2"/>
</dbReference>
<comment type="caution">
    <text evidence="1">The sequence shown here is derived from an EMBL/GenBank/DDBJ whole genome shotgun (WGS) entry which is preliminary data.</text>
</comment>
<evidence type="ECO:0000313" key="1">
    <source>
        <dbReference type="EMBL" id="KAK3205158.1"/>
    </source>
</evidence>
<sequence>MVSIGPLHHGREELKPMEDYKRRYLKEFLQRTEVSLEDFIKFINDKEVKIRNCYAETIRHSSDDFVKVILVDAAFTIELILRYSFTRHRIYCKDGIYEEPWAIIDLHMTFGYLREPTSFLRDRGFVKFEQCHRVGNFINDYVVFMNYLVNIPKDVEFLAQNGIIENRPRDSEGVSTLFHNLVDGSVLYGDCFYNAELVEDLNRFCKTAWNKWKATLKQDFFNTPWATVSVVGAVFSSYSLAYKPCVLF</sequence>
<evidence type="ECO:0000313" key="2">
    <source>
        <dbReference type="Proteomes" id="UP001281410"/>
    </source>
</evidence>
<dbReference type="Proteomes" id="UP001281410">
    <property type="component" value="Unassembled WGS sequence"/>
</dbReference>
<protein>
    <submittedName>
        <fullName evidence="1">Uncharacterized protein</fullName>
    </submittedName>
</protein>
<name>A0AAE0A847_9ROSI</name>
<dbReference type="PANTHER" id="PTHR31170">
    <property type="entry name" value="BNAC04G53230D PROTEIN"/>
    <property type="match status" value="1"/>
</dbReference>
<organism evidence="1 2">
    <name type="scientific">Dipteronia sinensis</name>
    <dbReference type="NCBI Taxonomy" id="43782"/>
    <lineage>
        <taxon>Eukaryota</taxon>
        <taxon>Viridiplantae</taxon>
        <taxon>Streptophyta</taxon>
        <taxon>Embryophyta</taxon>
        <taxon>Tracheophyta</taxon>
        <taxon>Spermatophyta</taxon>
        <taxon>Magnoliopsida</taxon>
        <taxon>eudicotyledons</taxon>
        <taxon>Gunneridae</taxon>
        <taxon>Pentapetalae</taxon>
        <taxon>rosids</taxon>
        <taxon>malvids</taxon>
        <taxon>Sapindales</taxon>
        <taxon>Sapindaceae</taxon>
        <taxon>Hippocastanoideae</taxon>
        <taxon>Acereae</taxon>
        <taxon>Dipteronia</taxon>
    </lineage>
</organism>
<reference evidence="1" key="1">
    <citation type="journal article" date="2023" name="Plant J.">
        <title>Genome sequences and population genomics provide insights into the demographic history, inbreeding, and mutation load of two 'living fossil' tree species of Dipteronia.</title>
        <authorList>
            <person name="Feng Y."/>
            <person name="Comes H.P."/>
            <person name="Chen J."/>
            <person name="Zhu S."/>
            <person name="Lu R."/>
            <person name="Zhang X."/>
            <person name="Li P."/>
            <person name="Qiu J."/>
            <person name="Olsen K.M."/>
            <person name="Qiu Y."/>
        </authorList>
    </citation>
    <scope>NUCLEOTIDE SEQUENCE</scope>
    <source>
        <strain evidence="1">NBL</strain>
    </source>
</reference>
<dbReference type="InterPro" id="IPR004158">
    <property type="entry name" value="DUF247_pln"/>
</dbReference>
<proteinExistence type="predicted"/>